<evidence type="ECO:0000313" key="3">
    <source>
        <dbReference type="Proteomes" id="UP000273159"/>
    </source>
</evidence>
<proteinExistence type="predicted"/>
<accession>A0A3B0FLS5</accession>
<reference evidence="3" key="2">
    <citation type="submission" date="2018-10" db="EMBL/GenBank/DDBJ databases">
        <authorList>
            <person name="Wang Y."/>
            <person name="Wang J."/>
            <person name="Yang X."/>
            <person name="Wang Z."/>
            <person name="Huang Y."/>
        </authorList>
    </citation>
    <scope>NUCLEOTIDE SEQUENCE [LARGE SCALE GENOMIC DNA]</scope>
    <source>
        <strain evidence="3">J015</strain>
    </source>
</reference>
<name>A0A3B0FLS5_PSEPS</name>
<gene>
    <name evidence="2" type="ORF">D7Z96_17790</name>
</gene>
<dbReference type="OMA" id="GVPTVWR"/>
<feature type="compositionally biased region" description="Low complexity" evidence="1">
    <location>
        <begin position="12"/>
        <end position="24"/>
    </location>
</feature>
<dbReference type="AlphaFoldDB" id="A0A3B0FLS5"/>
<evidence type="ECO:0000256" key="1">
    <source>
        <dbReference type="SAM" id="MobiDB-lite"/>
    </source>
</evidence>
<evidence type="ECO:0000313" key="2">
    <source>
        <dbReference type="EMBL" id="RKO20849.1"/>
    </source>
</evidence>
<sequence>MKRIALLKERQAAAAGAPSTATGSHCPASGLWSPDHDPHTVLSFFEGHVFPAFDGVPTVWRRRSAGAVSAN</sequence>
<comment type="caution">
    <text evidence="2">The sequence shown here is derived from an EMBL/GenBank/DDBJ whole genome shotgun (WGS) entry which is preliminary data.</text>
</comment>
<dbReference type="RefSeq" id="WP_013599563.1">
    <property type="nucleotide sequence ID" value="NZ_RBNH01000020.1"/>
</dbReference>
<dbReference type="EMBL" id="RBNH01000020">
    <property type="protein sequence ID" value="RKO20849.1"/>
    <property type="molecule type" value="Genomic_DNA"/>
</dbReference>
<protein>
    <submittedName>
        <fullName evidence="2">Uncharacterized protein</fullName>
    </submittedName>
</protein>
<reference evidence="2 3" key="1">
    <citation type="submission" date="2018-10" db="EMBL/GenBank/DDBJ databases">
        <title>Genome-guide identification and characterization of bacteria that degrade polycyclic aromatic hydrocarbons and resist hexavalent chromium simultaneously.</title>
        <authorList>
            <person name="Feng H."/>
        </authorList>
    </citation>
    <scope>NUCLEOTIDE SEQUENCE [LARGE SCALE GENOMIC DNA]</scope>
    <source>
        <strain evidence="2 3">J015</strain>
    </source>
</reference>
<organism evidence="2 3">
    <name type="scientific">Pseudarthrobacter phenanthrenivorans</name>
    <name type="common">Arthrobacter phenanthrenivorans</name>
    <dbReference type="NCBI Taxonomy" id="361575"/>
    <lineage>
        <taxon>Bacteria</taxon>
        <taxon>Bacillati</taxon>
        <taxon>Actinomycetota</taxon>
        <taxon>Actinomycetes</taxon>
        <taxon>Micrococcales</taxon>
        <taxon>Micrococcaceae</taxon>
        <taxon>Pseudarthrobacter</taxon>
    </lineage>
</organism>
<feature type="region of interest" description="Disordered" evidence="1">
    <location>
        <begin position="12"/>
        <end position="31"/>
    </location>
</feature>
<dbReference type="Proteomes" id="UP000273159">
    <property type="component" value="Unassembled WGS sequence"/>
</dbReference>